<comment type="caution">
    <text evidence="2">The sequence shown here is derived from an EMBL/GenBank/DDBJ whole genome shotgun (WGS) entry which is preliminary data.</text>
</comment>
<evidence type="ECO:0000256" key="1">
    <source>
        <dbReference type="SAM" id="MobiDB-lite"/>
    </source>
</evidence>
<feature type="compositionally biased region" description="Polar residues" evidence="1">
    <location>
        <begin position="1"/>
        <end position="15"/>
    </location>
</feature>
<accession>A0A699S754</accession>
<protein>
    <submittedName>
        <fullName evidence="2">Uncharacterized protein</fullName>
    </submittedName>
</protein>
<dbReference type="EMBL" id="BKCJ011141393">
    <property type="protein sequence ID" value="GFC93130.1"/>
    <property type="molecule type" value="Genomic_DNA"/>
</dbReference>
<reference evidence="2" key="1">
    <citation type="journal article" date="2019" name="Sci. Rep.">
        <title>Draft genome of Tanacetum cinerariifolium, the natural source of mosquito coil.</title>
        <authorList>
            <person name="Yamashiro T."/>
            <person name="Shiraishi A."/>
            <person name="Satake H."/>
            <person name="Nakayama K."/>
        </authorList>
    </citation>
    <scope>NUCLEOTIDE SEQUENCE</scope>
</reference>
<feature type="compositionally biased region" description="Basic and acidic residues" evidence="1">
    <location>
        <begin position="67"/>
        <end position="76"/>
    </location>
</feature>
<organism evidence="2">
    <name type="scientific">Tanacetum cinerariifolium</name>
    <name type="common">Dalmatian daisy</name>
    <name type="synonym">Chrysanthemum cinerariifolium</name>
    <dbReference type="NCBI Taxonomy" id="118510"/>
    <lineage>
        <taxon>Eukaryota</taxon>
        <taxon>Viridiplantae</taxon>
        <taxon>Streptophyta</taxon>
        <taxon>Embryophyta</taxon>
        <taxon>Tracheophyta</taxon>
        <taxon>Spermatophyta</taxon>
        <taxon>Magnoliopsida</taxon>
        <taxon>eudicotyledons</taxon>
        <taxon>Gunneridae</taxon>
        <taxon>Pentapetalae</taxon>
        <taxon>asterids</taxon>
        <taxon>campanulids</taxon>
        <taxon>Asterales</taxon>
        <taxon>Asteraceae</taxon>
        <taxon>Asteroideae</taxon>
        <taxon>Anthemideae</taxon>
        <taxon>Anthemidinae</taxon>
        <taxon>Tanacetum</taxon>
    </lineage>
</organism>
<gene>
    <name evidence="2" type="ORF">Tci_865100</name>
</gene>
<dbReference type="AlphaFoldDB" id="A0A699S754"/>
<name>A0A699S754_TANCI</name>
<feature type="non-terminal residue" evidence="2">
    <location>
        <position position="146"/>
    </location>
</feature>
<feature type="compositionally biased region" description="Basic and acidic residues" evidence="1">
    <location>
        <begin position="17"/>
        <end position="29"/>
    </location>
</feature>
<evidence type="ECO:0000313" key="2">
    <source>
        <dbReference type="EMBL" id="GFC93130.1"/>
    </source>
</evidence>
<feature type="region of interest" description="Disordered" evidence="1">
    <location>
        <begin position="66"/>
        <end position="106"/>
    </location>
</feature>
<feature type="non-terminal residue" evidence="2">
    <location>
        <position position="1"/>
    </location>
</feature>
<feature type="region of interest" description="Disordered" evidence="1">
    <location>
        <begin position="1"/>
        <end position="47"/>
    </location>
</feature>
<sequence length="146" mass="15510">PAAATDSSSVPSTIERSLLDFTHEAEASGRETAAPEMPPPEDVPITTSLGTDQAVETVAVEPPVVRESYKRGHEGIVDNAPPKSLQRDHADLRPSGVPADVSDPDPLAFADAPGTIRVQHPHIFYGVSTIRRHPILGSICSPIYST</sequence>
<proteinExistence type="predicted"/>